<dbReference type="RefSeq" id="WP_221186904.1">
    <property type="nucleotide sequence ID" value="NZ_JACHWJ010000003.1"/>
</dbReference>
<gene>
    <name evidence="2" type="ORF">FHX72_002488</name>
</gene>
<evidence type="ECO:0000256" key="1">
    <source>
        <dbReference type="SAM" id="MobiDB-lite"/>
    </source>
</evidence>
<dbReference type="PANTHER" id="PTHR43845:SF1">
    <property type="entry name" value="BLR5969 PROTEIN"/>
    <property type="match status" value="1"/>
</dbReference>
<comment type="caution">
    <text evidence="2">The sequence shown here is derived from an EMBL/GenBank/DDBJ whole genome shotgun (WGS) entry which is preliminary data.</text>
</comment>
<protein>
    <submittedName>
        <fullName evidence="2">Phenylacetate-CoA ligase</fullName>
        <ecNumber evidence="2">6.2.1.30</ecNumber>
    </submittedName>
</protein>
<keyword evidence="3" id="KW-1185">Reference proteome</keyword>
<dbReference type="EC" id="6.2.1.30" evidence="2"/>
<proteinExistence type="predicted"/>
<evidence type="ECO:0000313" key="3">
    <source>
        <dbReference type="Proteomes" id="UP000545286"/>
    </source>
</evidence>
<name>A0A7W4UPV3_9MICO</name>
<accession>A0A7W4UPV3</accession>
<dbReference type="GO" id="GO:0047475">
    <property type="term" value="F:phenylacetate-CoA ligase activity"/>
    <property type="evidence" value="ECO:0007669"/>
    <property type="project" value="UniProtKB-EC"/>
</dbReference>
<evidence type="ECO:0000313" key="2">
    <source>
        <dbReference type="EMBL" id="MBB2958343.1"/>
    </source>
</evidence>
<keyword evidence="2" id="KW-0436">Ligase</keyword>
<dbReference type="Proteomes" id="UP000545286">
    <property type="component" value="Unassembled WGS sequence"/>
</dbReference>
<dbReference type="PANTHER" id="PTHR43845">
    <property type="entry name" value="BLR5969 PROTEIN"/>
    <property type="match status" value="1"/>
</dbReference>
<dbReference type="AlphaFoldDB" id="A0A7W4UPV3"/>
<sequence length="539" mass="60675">MTQQIGVRESGAGSEVAPGPAGLRRASKLRQSLLRLGSGALTKTYDLYHLHPAVWRWTARHYVPAMGDFAKFNAWMICQRANLDVPAYQRWLHENDFRFRWWQLSSYPETSKDDYVKRYTEDERCWGGEIDTVGTVVDESSGSSGSPFNWIRGRHELKTIHNNVAGYITLLFGTKKLFGINAFSMGAWATGTNTGHALSKISMVKNTGPDIDKIVDTIRHFGPKYQYLVSAYPPFLKHLRDRLDGEEWFDWSQHRLNGFVGGEAMTEGLRDYLEERFGRVYSGYGASDLTIGMAGESDACVWLRRAMFADEPLRRALLGDDESRIPMVFQYNPLETYLETNANNELVVTLNSSAVLSPKLRYNIGDEAKILSFPEVREKIAELDPALSRAFHRAFAVQRMKLPLLLLFGRKDSTISYMGANLYPIDIENGLYRDNPHAGDIESFKLGLLELEGHEQRPIVHLQLRDGVALADEEIAKLSETTRAGIVEHLASVSRDFAQSLDEDPSTGDLRIEVHPFGTGPFTGGNAKIKNVYVVKNAE</sequence>
<dbReference type="Gene3D" id="3.40.50.12780">
    <property type="entry name" value="N-terminal domain of ligase-like"/>
    <property type="match status" value="1"/>
</dbReference>
<dbReference type="EMBL" id="JACHWJ010000003">
    <property type="protein sequence ID" value="MBB2958343.1"/>
    <property type="molecule type" value="Genomic_DNA"/>
</dbReference>
<reference evidence="2 3" key="1">
    <citation type="submission" date="2020-08" db="EMBL/GenBank/DDBJ databases">
        <title>Sequencing the genomes of 1000 actinobacteria strains.</title>
        <authorList>
            <person name="Klenk H.-P."/>
        </authorList>
    </citation>
    <scope>NUCLEOTIDE SEQUENCE [LARGE SCALE GENOMIC DNA]</scope>
    <source>
        <strain evidence="2 3">DSM 20419</strain>
    </source>
</reference>
<dbReference type="SUPFAM" id="SSF56801">
    <property type="entry name" value="Acetyl-CoA synthetase-like"/>
    <property type="match status" value="1"/>
</dbReference>
<dbReference type="InterPro" id="IPR042099">
    <property type="entry name" value="ANL_N_sf"/>
</dbReference>
<feature type="region of interest" description="Disordered" evidence="1">
    <location>
        <begin position="1"/>
        <end position="21"/>
    </location>
</feature>
<organism evidence="2 3">
    <name type="scientific">Pseudoclavibacter helvolus</name>
    <dbReference type="NCBI Taxonomy" id="255205"/>
    <lineage>
        <taxon>Bacteria</taxon>
        <taxon>Bacillati</taxon>
        <taxon>Actinomycetota</taxon>
        <taxon>Actinomycetes</taxon>
        <taxon>Micrococcales</taxon>
        <taxon>Microbacteriaceae</taxon>
        <taxon>Pseudoclavibacter</taxon>
    </lineage>
</organism>